<sequence length="148" mass="17314">MKLNWGTSIVIAFILFIGFIMFFVVNMLTDDKYDHDLVVESYYKKNLTLQKDIDDSKKALALDQNVEINLAKEGLEIIFPTEFNFADIKAELFMYRPSDKALDFTTNLQLKSSRFVLPHNDFTSGRWDAILKFSYNNEDYMVTKKINK</sequence>
<name>A0A1M4T9E9_9FLAO</name>
<evidence type="ECO:0000313" key="2">
    <source>
        <dbReference type="EMBL" id="SHE41055.1"/>
    </source>
</evidence>
<dbReference type="AlphaFoldDB" id="A0A1M4T9E9"/>
<keyword evidence="3" id="KW-1185">Reference proteome</keyword>
<dbReference type="InterPro" id="IPR008620">
    <property type="entry name" value="FixH"/>
</dbReference>
<protein>
    <submittedName>
        <fullName evidence="2">FixH protein</fullName>
    </submittedName>
</protein>
<accession>A0A1M4T9E9</accession>
<dbReference type="STRING" id="1155689.SAMN05444278_101555"/>
<evidence type="ECO:0000256" key="1">
    <source>
        <dbReference type="SAM" id="Phobius"/>
    </source>
</evidence>
<dbReference type="EMBL" id="FQTW01000001">
    <property type="protein sequence ID" value="SHE41055.1"/>
    <property type="molecule type" value="Genomic_DNA"/>
</dbReference>
<dbReference type="RefSeq" id="WP_073191695.1">
    <property type="nucleotide sequence ID" value="NZ_FQTW01000001.1"/>
</dbReference>
<dbReference type="OrthoDB" id="1493774at2"/>
<keyword evidence="1" id="KW-0472">Membrane</keyword>
<dbReference type="Pfam" id="PF05751">
    <property type="entry name" value="FixH"/>
    <property type="match status" value="1"/>
</dbReference>
<dbReference type="Proteomes" id="UP000184462">
    <property type="component" value="Unassembled WGS sequence"/>
</dbReference>
<keyword evidence="1" id="KW-0812">Transmembrane</keyword>
<gene>
    <name evidence="2" type="ORF">SAMN05444278_101555</name>
</gene>
<proteinExistence type="predicted"/>
<feature type="transmembrane region" description="Helical" evidence="1">
    <location>
        <begin position="6"/>
        <end position="25"/>
    </location>
</feature>
<organism evidence="2 3">
    <name type="scientific">Psychroflexus salarius</name>
    <dbReference type="NCBI Taxonomy" id="1155689"/>
    <lineage>
        <taxon>Bacteria</taxon>
        <taxon>Pseudomonadati</taxon>
        <taxon>Bacteroidota</taxon>
        <taxon>Flavobacteriia</taxon>
        <taxon>Flavobacteriales</taxon>
        <taxon>Flavobacteriaceae</taxon>
        <taxon>Psychroflexus</taxon>
    </lineage>
</organism>
<reference evidence="2 3" key="1">
    <citation type="submission" date="2016-11" db="EMBL/GenBank/DDBJ databases">
        <authorList>
            <person name="Jaros S."/>
            <person name="Januszkiewicz K."/>
            <person name="Wedrychowicz H."/>
        </authorList>
    </citation>
    <scope>NUCLEOTIDE SEQUENCE [LARGE SCALE GENOMIC DNA]</scope>
    <source>
        <strain evidence="2 3">DSM 25661</strain>
    </source>
</reference>
<keyword evidence="1" id="KW-1133">Transmembrane helix</keyword>
<evidence type="ECO:0000313" key="3">
    <source>
        <dbReference type="Proteomes" id="UP000184462"/>
    </source>
</evidence>